<dbReference type="EMBL" id="KN818234">
    <property type="protein sequence ID" value="KIL66717.1"/>
    <property type="molecule type" value="Genomic_DNA"/>
</dbReference>
<reference evidence="1 2" key="1">
    <citation type="submission" date="2014-04" db="EMBL/GenBank/DDBJ databases">
        <title>Evolutionary Origins and Diversification of the Mycorrhizal Mutualists.</title>
        <authorList>
            <consortium name="DOE Joint Genome Institute"/>
            <consortium name="Mycorrhizal Genomics Consortium"/>
            <person name="Kohler A."/>
            <person name="Kuo A."/>
            <person name="Nagy L.G."/>
            <person name="Floudas D."/>
            <person name="Copeland A."/>
            <person name="Barry K.W."/>
            <person name="Cichocki N."/>
            <person name="Veneault-Fourrey C."/>
            <person name="LaButti K."/>
            <person name="Lindquist E.A."/>
            <person name="Lipzen A."/>
            <person name="Lundell T."/>
            <person name="Morin E."/>
            <person name="Murat C."/>
            <person name="Riley R."/>
            <person name="Ohm R."/>
            <person name="Sun H."/>
            <person name="Tunlid A."/>
            <person name="Henrissat B."/>
            <person name="Grigoriev I.V."/>
            <person name="Hibbett D.S."/>
            <person name="Martin F."/>
        </authorList>
    </citation>
    <scope>NUCLEOTIDE SEQUENCE [LARGE SCALE GENOMIC DNA]</scope>
    <source>
        <strain evidence="1 2">Koide BX008</strain>
    </source>
</reference>
<accession>A0A0C2WY27</accession>
<dbReference type="STRING" id="946122.A0A0C2WY27"/>
<protein>
    <submittedName>
        <fullName evidence="1">Uncharacterized protein</fullName>
    </submittedName>
</protein>
<gene>
    <name evidence="1" type="ORF">M378DRAFT_160191</name>
</gene>
<dbReference type="InParanoid" id="A0A0C2WY27"/>
<dbReference type="HOGENOM" id="CLU_018294_4_2_1"/>
<keyword evidence="2" id="KW-1185">Reference proteome</keyword>
<feature type="non-terminal residue" evidence="1">
    <location>
        <position position="103"/>
    </location>
</feature>
<sequence>MAKTPIEVLKKGLSILQQQVKARKAQLEAKLRRNEKISHADEEWLDGKGNLVDEERVVEVLETASDYEMGLQRLNDAEKDTIQRLRELAVLILFWQLKLFQAL</sequence>
<evidence type="ECO:0000313" key="2">
    <source>
        <dbReference type="Proteomes" id="UP000054549"/>
    </source>
</evidence>
<organism evidence="1 2">
    <name type="scientific">Amanita muscaria (strain Koide BX008)</name>
    <dbReference type="NCBI Taxonomy" id="946122"/>
    <lineage>
        <taxon>Eukaryota</taxon>
        <taxon>Fungi</taxon>
        <taxon>Dikarya</taxon>
        <taxon>Basidiomycota</taxon>
        <taxon>Agaricomycotina</taxon>
        <taxon>Agaricomycetes</taxon>
        <taxon>Agaricomycetidae</taxon>
        <taxon>Agaricales</taxon>
        <taxon>Pluteineae</taxon>
        <taxon>Amanitaceae</taxon>
        <taxon>Amanita</taxon>
    </lineage>
</organism>
<dbReference type="OrthoDB" id="2507562at2759"/>
<evidence type="ECO:0000313" key="1">
    <source>
        <dbReference type="EMBL" id="KIL66717.1"/>
    </source>
</evidence>
<dbReference type="Proteomes" id="UP000054549">
    <property type="component" value="Unassembled WGS sequence"/>
</dbReference>
<proteinExistence type="predicted"/>
<dbReference type="AlphaFoldDB" id="A0A0C2WY27"/>
<name>A0A0C2WY27_AMAMK</name>